<name>X0RHB8_9ZZZZ</name>
<gene>
    <name evidence="1" type="ORF">S01H1_09912</name>
</gene>
<organism evidence="1">
    <name type="scientific">marine sediment metagenome</name>
    <dbReference type="NCBI Taxonomy" id="412755"/>
    <lineage>
        <taxon>unclassified sequences</taxon>
        <taxon>metagenomes</taxon>
        <taxon>ecological metagenomes</taxon>
    </lineage>
</organism>
<reference evidence="1" key="1">
    <citation type="journal article" date="2014" name="Front. Microbiol.">
        <title>High frequency of phylogenetically diverse reductive dehalogenase-homologous genes in deep subseafloor sedimentary metagenomes.</title>
        <authorList>
            <person name="Kawai M."/>
            <person name="Futagami T."/>
            <person name="Toyoda A."/>
            <person name="Takaki Y."/>
            <person name="Nishi S."/>
            <person name="Hori S."/>
            <person name="Arai W."/>
            <person name="Tsubouchi T."/>
            <person name="Morono Y."/>
            <person name="Uchiyama I."/>
            <person name="Ito T."/>
            <person name="Fujiyama A."/>
            <person name="Inagaki F."/>
            <person name="Takami H."/>
        </authorList>
    </citation>
    <scope>NUCLEOTIDE SEQUENCE</scope>
    <source>
        <strain evidence="1">Expedition CK06-06</strain>
    </source>
</reference>
<accession>X0RHB8</accession>
<feature type="non-terminal residue" evidence="1">
    <location>
        <position position="323"/>
    </location>
</feature>
<evidence type="ECO:0000313" key="1">
    <source>
        <dbReference type="EMBL" id="GAF68163.1"/>
    </source>
</evidence>
<protein>
    <submittedName>
        <fullName evidence="1">Uncharacterized protein</fullName>
    </submittedName>
</protein>
<dbReference type="EMBL" id="BARS01005061">
    <property type="protein sequence ID" value="GAF68163.1"/>
    <property type="molecule type" value="Genomic_DNA"/>
</dbReference>
<comment type="caution">
    <text evidence="1">The sequence shown here is derived from an EMBL/GenBank/DDBJ whole genome shotgun (WGS) entry which is preliminary data.</text>
</comment>
<dbReference type="AlphaFoldDB" id="X0RHB8"/>
<proteinExistence type="predicted"/>
<sequence>MKRLATALAVCALLIPAANAFGGDFTWNGEKSDVWTYHKNWTGPAGEYPDDAGDDVTINDLDWLPTGTKYVPNVNAAVTIRDLTMIGNATGNAYHAKLSFNSANDLTVTGMTELSDDVDLLQVYPNTGILIVGVIEVKAVATVLNNVPDVEASSLRIDADDAGGDRLFEKAGTGAMSVSGSVILYGDDESAGRATFQYTDQFTDDSFSASHFDMDGRGYDGGEAVLDIDATLDMSPSTDIAAEGYCEIDVENGDTFTVRAVTVDATAGRAQISQVTGTGKVEATSLTITAGDSEAEPPEDAVYLLSAGTLDVNGKVELYGPTG</sequence>